<dbReference type="Proteomes" id="UP001548587">
    <property type="component" value="Unassembled WGS sequence"/>
</dbReference>
<evidence type="ECO:0000313" key="1">
    <source>
        <dbReference type="EMBL" id="MET1478810.1"/>
    </source>
</evidence>
<accession>A0ABV2CIB1</accession>
<dbReference type="InterPro" id="IPR050708">
    <property type="entry name" value="T6SS_VgrG/RHS"/>
</dbReference>
<sequence>MRYNRYRYYDPVLGCFVSRDPIGLAGGLNAYQYAPNPIEWIDPLGLRCDGPAEKLARKLRALQKVQGSAVSTRQLPDGRIRYYDAEAPALKPGPTRGRSHVTEWNPGTGQVRSWEETYIRLARSTEFIPR</sequence>
<organism evidence="1 2">
    <name type="scientific">Burkholderia sola</name>
    <dbReference type="NCBI Taxonomy" id="2843302"/>
    <lineage>
        <taxon>Bacteria</taxon>
        <taxon>Pseudomonadati</taxon>
        <taxon>Pseudomonadota</taxon>
        <taxon>Betaproteobacteria</taxon>
        <taxon>Burkholderiales</taxon>
        <taxon>Burkholderiaceae</taxon>
        <taxon>Burkholderia</taxon>
        <taxon>Burkholderia cepacia complex</taxon>
    </lineage>
</organism>
<name>A0ABV2CIB1_9BURK</name>
<keyword evidence="2" id="KW-1185">Reference proteome</keyword>
<dbReference type="PANTHER" id="PTHR32305:SF15">
    <property type="entry name" value="PROTEIN RHSA-RELATED"/>
    <property type="match status" value="1"/>
</dbReference>
<dbReference type="EMBL" id="JBEWCH010000036">
    <property type="protein sequence ID" value="MET1478810.1"/>
    <property type="molecule type" value="Genomic_DNA"/>
</dbReference>
<dbReference type="Gene3D" id="2.180.10.10">
    <property type="entry name" value="RHS repeat-associated core"/>
    <property type="match status" value="1"/>
</dbReference>
<reference evidence="1 2" key="1">
    <citation type="submission" date="2024-06" db="EMBL/GenBank/DDBJ databases">
        <title>Burkholderia sola in Mexico.</title>
        <authorList>
            <person name="Estrada P."/>
        </authorList>
    </citation>
    <scope>NUCLEOTIDE SEQUENCE [LARGE SCALE GENOMIC DNA]</scope>
    <source>
        <strain evidence="1 2">CpTa8-5</strain>
    </source>
</reference>
<gene>
    <name evidence="1" type="ORF">ABXL37_31600</name>
</gene>
<dbReference type="NCBIfam" id="TIGR03696">
    <property type="entry name" value="Rhs_assc_core"/>
    <property type="match status" value="1"/>
</dbReference>
<dbReference type="InterPro" id="IPR022385">
    <property type="entry name" value="Rhs_assc_core"/>
</dbReference>
<protein>
    <submittedName>
        <fullName evidence="1">RHS repeat-associated core domain-containing protein</fullName>
    </submittedName>
</protein>
<proteinExistence type="predicted"/>
<comment type="caution">
    <text evidence="1">The sequence shown here is derived from an EMBL/GenBank/DDBJ whole genome shotgun (WGS) entry which is preliminary data.</text>
</comment>
<dbReference type="PANTHER" id="PTHR32305">
    <property type="match status" value="1"/>
</dbReference>
<evidence type="ECO:0000313" key="2">
    <source>
        <dbReference type="Proteomes" id="UP001548587"/>
    </source>
</evidence>